<evidence type="ECO:0000256" key="4">
    <source>
        <dbReference type="ARBA" id="ARBA00022989"/>
    </source>
</evidence>
<name>A0A830HFJ1_9CHLO</name>
<evidence type="ECO:0000256" key="5">
    <source>
        <dbReference type="ARBA" id="ARBA00023136"/>
    </source>
</evidence>
<keyword evidence="5 7" id="KW-0472">Membrane</keyword>
<comment type="similarity">
    <text evidence="2">Belongs to the Orai family.</text>
</comment>
<evidence type="ECO:0000256" key="3">
    <source>
        <dbReference type="ARBA" id="ARBA00022692"/>
    </source>
</evidence>
<dbReference type="InterPro" id="IPR038350">
    <property type="entry name" value="Orai_sf"/>
</dbReference>
<accession>A0A830HFJ1</accession>
<organism evidence="8 9">
    <name type="scientific">Pycnococcus provasolii</name>
    <dbReference type="NCBI Taxonomy" id="41880"/>
    <lineage>
        <taxon>Eukaryota</taxon>
        <taxon>Viridiplantae</taxon>
        <taxon>Chlorophyta</taxon>
        <taxon>Pseudoscourfieldiophyceae</taxon>
        <taxon>Pseudoscourfieldiales</taxon>
        <taxon>Pycnococcaceae</taxon>
        <taxon>Pycnococcus</taxon>
    </lineage>
</organism>
<comment type="subcellular location">
    <subcellularLocation>
        <location evidence="1">Membrane</location>
        <topology evidence="1">Multi-pass membrane protein</topology>
    </subcellularLocation>
</comment>
<evidence type="ECO:0000256" key="7">
    <source>
        <dbReference type="SAM" id="Phobius"/>
    </source>
</evidence>
<dbReference type="Proteomes" id="UP000660262">
    <property type="component" value="Unassembled WGS sequence"/>
</dbReference>
<feature type="transmembrane region" description="Helical" evidence="7">
    <location>
        <begin position="216"/>
        <end position="236"/>
    </location>
</feature>
<feature type="transmembrane region" description="Helical" evidence="7">
    <location>
        <begin position="242"/>
        <end position="262"/>
    </location>
</feature>
<keyword evidence="3 7" id="KW-0812">Transmembrane</keyword>
<dbReference type="EMBL" id="BNJQ01000010">
    <property type="protein sequence ID" value="GHP05502.1"/>
    <property type="molecule type" value="Genomic_DNA"/>
</dbReference>
<keyword evidence="4 7" id="KW-1133">Transmembrane helix</keyword>
<dbReference type="InterPro" id="IPR012446">
    <property type="entry name" value="CRAC_channel"/>
</dbReference>
<keyword evidence="9" id="KW-1185">Reference proteome</keyword>
<gene>
    <name evidence="8" type="ORF">PPROV_000425200</name>
</gene>
<dbReference type="AlphaFoldDB" id="A0A830HFJ1"/>
<dbReference type="Gene3D" id="1.20.140.140">
    <property type="entry name" value="Calcium release-activated calcium channel protein Orai"/>
    <property type="match status" value="1"/>
</dbReference>
<dbReference type="Pfam" id="PF07856">
    <property type="entry name" value="Orai-1"/>
    <property type="match status" value="1"/>
</dbReference>
<dbReference type="OrthoDB" id="567539at2759"/>
<proteinExistence type="inferred from homology"/>
<sequence length="372" mass="42639">MSVPFDAAQALLTGLDTAAQRSWRDEDRAWRSEDRHWRKEDLAWREEERNWRHLEQDWRRRQAAWRRADMDQRLVENARQLWSRFVEKNRRDVEEKSEQLKTLSNLSALLAGFAVVSLVEMQFEEKEEMAWLVACFGATTALTVGLMVNAMVTSSLMLASILKNGKTYVAEEEEAEFMARCRSFSVHYKPGDRPPAPKRTFQKHWESRCEDSWQRAFGMFTAGVPCFLANLAFASWLKFDGVATSITITTIMFVSTIVWANTQNTWAWYLIKSRDLERDKLRRDQSVTHVPAGLPFDWHARPRPPYEAILNSTTFDASFSARDANFSSPTPPPTEMNSIGIHRRTPSETPTDEVVDAAAPATESEVVSGVVP</sequence>
<evidence type="ECO:0000256" key="6">
    <source>
        <dbReference type="SAM" id="MobiDB-lite"/>
    </source>
</evidence>
<dbReference type="GO" id="GO:0016020">
    <property type="term" value="C:membrane"/>
    <property type="evidence" value="ECO:0007669"/>
    <property type="project" value="UniProtKB-SubCell"/>
</dbReference>
<evidence type="ECO:0000313" key="9">
    <source>
        <dbReference type="Proteomes" id="UP000660262"/>
    </source>
</evidence>
<feature type="transmembrane region" description="Helical" evidence="7">
    <location>
        <begin position="129"/>
        <end position="152"/>
    </location>
</feature>
<evidence type="ECO:0000256" key="2">
    <source>
        <dbReference type="ARBA" id="ARBA00008062"/>
    </source>
</evidence>
<dbReference type="PANTHER" id="PTHR31501:SF7">
    <property type="entry name" value="CALCIUM RELEASE-ACTIVATED CALCIUM CHANNEL PROTEIN 1"/>
    <property type="match status" value="1"/>
</dbReference>
<feature type="region of interest" description="Disordered" evidence="6">
    <location>
        <begin position="321"/>
        <end position="372"/>
    </location>
</feature>
<reference evidence="8" key="1">
    <citation type="submission" date="2020-10" db="EMBL/GenBank/DDBJ databases">
        <title>Unveiling of a novel bifunctional photoreceptor, Dualchrome1, isolated from a cosmopolitan green alga.</title>
        <authorList>
            <person name="Suzuki S."/>
            <person name="Kawachi M."/>
        </authorList>
    </citation>
    <scope>NUCLEOTIDE SEQUENCE</scope>
    <source>
        <strain evidence="8">NIES 2893</strain>
    </source>
</reference>
<protein>
    <submittedName>
        <fullName evidence="8">Uncharacterized protein</fullName>
    </submittedName>
</protein>
<dbReference type="PANTHER" id="PTHR31501">
    <property type="entry name" value="CALCIUM RELEASE-ACTIVATED CALCIUM CHANNEL PROTEIN 1"/>
    <property type="match status" value="1"/>
</dbReference>
<evidence type="ECO:0000313" key="8">
    <source>
        <dbReference type="EMBL" id="GHP05502.1"/>
    </source>
</evidence>
<evidence type="ECO:0000256" key="1">
    <source>
        <dbReference type="ARBA" id="ARBA00004141"/>
    </source>
</evidence>
<comment type="caution">
    <text evidence="8">The sequence shown here is derived from an EMBL/GenBank/DDBJ whole genome shotgun (WGS) entry which is preliminary data.</text>
</comment>